<protein>
    <submittedName>
        <fullName evidence="3">Uncharacterized protein</fullName>
    </submittedName>
</protein>
<dbReference type="EMBL" id="KB822706">
    <property type="protein sequence ID" value="ETI21997.1"/>
    <property type="molecule type" value="Genomic_DNA"/>
</dbReference>
<name>V9D7Q1_9EURO</name>
<feature type="compositionally biased region" description="Polar residues" evidence="1">
    <location>
        <begin position="33"/>
        <end position="55"/>
    </location>
</feature>
<evidence type="ECO:0000313" key="4">
    <source>
        <dbReference type="Proteomes" id="UP000030678"/>
    </source>
</evidence>
<reference evidence="3 4" key="1">
    <citation type="submission" date="2013-03" db="EMBL/GenBank/DDBJ databases">
        <title>The Genome Sequence of Cladophialophora carrionii CBS 160.54.</title>
        <authorList>
            <consortium name="The Broad Institute Genomics Platform"/>
            <person name="Cuomo C."/>
            <person name="de Hoog S."/>
            <person name="Gorbushina A."/>
            <person name="Walker B."/>
            <person name="Young S.K."/>
            <person name="Zeng Q."/>
            <person name="Gargeya S."/>
            <person name="Fitzgerald M."/>
            <person name="Haas B."/>
            <person name="Abouelleil A."/>
            <person name="Allen A.W."/>
            <person name="Alvarado L."/>
            <person name="Arachchi H.M."/>
            <person name="Berlin A.M."/>
            <person name="Chapman S.B."/>
            <person name="Gainer-Dewar J."/>
            <person name="Goldberg J."/>
            <person name="Griggs A."/>
            <person name="Gujja S."/>
            <person name="Hansen M."/>
            <person name="Howarth C."/>
            <person name="Imamovic A."/>
            <person name="Ireland A."/>
            <person name="Larimer J."/>
            <person name="McCowan C."/>
            <person name="Murphy C."/>
            <person name="Pearson M."/>
            <person name="Poon T.W."/>
            <person name="Priest M."/>
            <person name="Roberts A."/>
            <person name="Saif S."/>
            <person name="Shea T."/>
            <person name="Sisk P."/>
            <person name="Sykes S."/>
            <person name="Wortman J."/>
            <person name="Nusbaum C."/>
            <person name="Birren B."/>
        </authorList>
    </citation>
    <scope>NUCLEOTIDE SEQUENCE [LARGE SCALE GENOMIC DNA]</scope>
    <source>
        <strain evidence="3 4">CBS 160.54</strain>
    </source>
</reference>
<proteinExistence type="predicted"/>
<dbReference type="OrthoDB" id="3596604at2759"/>
<keyword evidence="2" id="KW-0812">Transmembrane</keyword>
<feature type="transmembrane region" description="Helical" evidence="2">
    <location>
        <begin position="150"/>
        <end position="176"/>
    </location>
</feature>
<accession>V9D7Q1</accession>
<evidence type="ECO:0000256" key="2">
    <source>
        <dbReference type="SAM" id="Phobius"/>
    </source>
</evidence>
<gene>
    <name evidence="3" type="ORF">G647_06067</name>
</gene>
<dbReference type="HOGENOM" id="CLU_020820_0_0_1"/>
<keyword evidence="2" id="KW-1133">Transmembrane helix</keyword>
<evidence type="ECO:0000256" key="1">
    <source>
        <dbReference type="SAM" id="MobiDB-lite"/>
    </source>
</evidence>
<feature type="region of interest" description="Disordered" evidence="1">
    <location>
        <begin position="736"/>
        <end position="776"/>
    </location>
</feature>
<sequence length="776" mass="85498">MQSSRYARLNPFGTSQPTASPIVEEPLHFSNLIPDSSYNPAPSSHVSDESLNNISKKQRLKVQNRSISGGDGLPYTGFDPNADLRSPKRRPTSSSLYRAAASIREFAVSHFTVPSVAAPWEHELSEKHGASLPPSDSVRYFDHRRQRRRLFINSTFQWFVTAFICAALASSLYGFSTVVSGLSTTRKYVFNALVTGLSLCLGLNLASSLRGYAQMMRWRFLASGYRTIQDFELIMNCDSQSKVFRLIWGGRTRGRWLPNTTQILALVWLLINIALQVFTALLGLTYSTDVSSDYVFLTYGNVSVVNLSYIGNAETTAMYAGDYTSLEASLAELAVANEFGVTGQDFSVWTTPFDEYVGYDQSVYTDGEIFWYRFIDRSPLAYSLATNTWRTVNATASCEPHTVTFGGYAGFNTDNSSLLWDVTWVDSNGVENTWTIPDQSTGGTTWMSNITSDCGPRCAQIYALQVADNITTDVPTPRFWSCISNVSTVDGIDWYPDLYPDPAWYQIPDEQAGVLAGAIGWSGVLTLGNDGELSFTTPESQLQMVSYQVDSQWSPPGNYSAEDMAWLVMKFTAGAISAMDAVGPRSNVTAWGPAPAQVIQVQWRFAASILGGIPVAQGLVLLIVIMFANKAIIKDTSHLSTARLLRPLVEKLGDRGCLLTGDEIAEQLGNYKIIYGVREPNAGLGGGLGVGVVGGEDGKIRHLDILEESEGLGYRHGRMPEGRYDGVYPVKDEKTEALLANTTDSGSESESDDDHRAPPAWNVRRRNERRTRRMSI</sequence>
<dbReference type="RefSeq" id="XP_008728614.1">
    <property type="nucleotide sequence ID" value="XM_008730392.1"/>
</dbReference>
<evidence type="ECO:0000313" key="3">
    <source>
        <dbReference type="EMBL" id="ETI21997.1"/>
    </source>
</evidence>
<keyword evidence="2" id="KW-0472">Membrane</keyword>
<feature type="region of interest" description="Disordered" evidence="1">
    <location>
        <begin position="1"/>
        <end position="91"/>
    </location>
</feature>
<dbReference type="GeneID" id="19984560"/>
<dbReference type="VEuPathDB" id="FungiDB:G647_06067"/>
<organism evidence="3 4">
    <name type="scientific">Cladophialophora carrionii CBS 160.54</name>
    <dbReference type="NCBI Taxonomy" id="1279043"/>
    <lineage>
        <taxon>Eukaryota</taxon>
        <taxon>Fungi</taxon>
        <taxon>Dikarya</taxon>
        <taxon>Ascomycota</taxon>
        <taxon>Pezizomycotina</taxon>
        <taxon>Eurotiomycetes</taxon>
        <taxon>Chaetothyriomycetidae</taxon>
        <taxon>Chaetothyriales</taxon>
        <taxon>Herpotrichiellaceae</taxon>
        <taxon>Cladophialophora</taxon>
    </lineage>
</organism>
<feature type="transmembrane region" description="Helical" evidence="2">
    <location>
        <begin position="188"/>
        <end position="209"/>
    </location>
</feature>
<feature type="transmembrane region" description="Helical" evidence="2">
    <location>
        <begin position="263"/>
        <end position="286"/>
    </location>
</feature>
<feature type="transmembrane region" description="Helical" evidence="2">
    <location>
        <begin position="605"/>
        <end position="628"/>
    </location>
</feature>
<dbReference type="Proteomes" id="UP000030678">
    <property type="component" value="Unassembled WGS sequence"/>
</dbReference>
<dbReference type="AlphaFoldDB" id="V9D7Q1"/>
<feature type="compositionally biased region" description="Basic residues" evidence="1">
    <location>
        <begin position="763"/>
        <end position="776"/>
    </location>
</feature>